<feature type="domain" description="RING-CH-type" evidence="6">
    <location>
        <begin position="116"/>
        <end position="181"/>
    </location>
</feature>
<feature type="region of interest" description="Disordered" evidence="4">
    <location>
        <begin position="38"/>
        <end position="96"/>
    </location>
</feature>
<feature type="compositionally biased region" description="Pro residues" evidence="4">
    <location>
        <begin position="38"/>
        <end position="49"/>
    </location>
</feature>
<feature type="non-terminal residue" evidence="7">
    <location>
        <position position="1"/>
    </location>
</feature>
<accession>A0A5J9SYQ0</accession>
<feature type="transmembrane region" description="Helical" evidence="5">
    <location>
        <begin position="7"/>
        <end position="32"/>
    </location>
</feature>
<dbReference type="InterPro" id="IPR013083">
    <property type="entry name" value="Znf_RING/FYVE/PHD"/>
</dbReference>
<dbReference type="EMBL" id="RWGY01000095">
    <property type="protein sequence ID" value="TVU04112.1"/>
    <property type="molecule type" value="Genomic_DNA"/>
</dbReference>
<dbReference type="Proteomes" id="UP000324897">
    <property type="component" value="Unassembled WGS sequence"/>
</dbReference>
<keyword evidence="8" id="KW-1185">Reference proteome</keyword>
<evidence type="ECO:0000256" key="4">
    <source>
        <dbReference type="SAM" id="MobiDB-lite"/>
    </source>
</evidence>
<dbReference type="OrthoDB" id="264354at2759"/>
<keyword evidence="2" id="KW-0863">Zinc-finger</keyword>
<dbReference type="CDD" id="cd16495">
    <property type="entry name" value="RING_CH-C4HC3_MARCH"/>
    <property type="match status" value="1"/>
</dbReference>
<dbReference type="Gramene" id="TVU04112">
    <property type="protein sequence ID" value="TVU04112"/>
    <property type="gene ID" value="EJB05_50324"/>
</dbReference>
<dbReference type="AlphaFoldDB" id="A0A5J9SYQ0"/>
<evidence type="ECO:0000256" key="2">
    <source>
        <dbReference type="ARBA" id="ARBA00022771"/>
    </source>
</evidence>
<dbReference type="PANTHER" id="PTHR46347">
    <property type="entry name" value="RING/FYVE/PHD ZINC FINGER SUPERFAMILY PROTEIN"/>
    <property type="match status" value="1"/>
</dbReference>
<evidence type="ECO:0000313" key="8">
    <source>
        <dbReference type="Proteomes" id="UP000324897"/>
    </source>
</evidence>
<keyword evidence="5" id="KW-1133">Transmembrane helix</keyword>
<keyword evidence="1" id="KW-0479">Metal-binding</keyword>
<feature type="transmembrane region" description="Helical" evidence="5">
    <location>
        <begin position="329"/>
        <end position="346"/>
    </location>
</feature>
<dbReference type="PROSITE" id="PS51292">
    <property type="entry name" value="ZF_RING_CH"/>
    <property type="match status" value="1"/>
</dbReference>
<dbReference type="SUPFAM" id="SSF57850">
    <property type="entry name" value="RING/U-box"/>
    <property type="match status" value="1"/>
</dbReference>
<keyword evidence="3" id="KW-0862">Zinc</keyword>
<evidence type="ECO:0000313" key="7">
    <source>
        <dbReference type="EMBL" id="TVU04112.1"/>
    </source>
</evidence>
<feature type="transmembrane region" description="Helical" evidence="5">
    <location>
        <begin position="285"/>
        <end position="306"/>
    </location>
</feature>
<feature type="compositionally biased region" description="Low complexity" evidence="4">
    <location>
        <begin position="50"/>
        <end position="60"/>
    </location>
</feature>
<dbReference type="Gene3D" id="3.30.40.10">
    <property type="entry name" value="Zinc/RING finger domain, C3HC4 (zinc finger)"/>
    <property type="match status" value="1"/>
</dbReference>
<reference evidence="7 8" key="1">
    <citation type="journal article" date="2019" name="Sci. Rep.">
        <title>A high-quality genome of Eragrostis curvula grass provides insights into Poaceae evolution and supports new strategies to enhance forage quality.</title>
        <authorList>
            <person name="Carballo J."/>
            <person name="Santos B.A.C.M."/>
            <person name="Zappacosta D."/>
            <person name="Garbus I."/>
            <person name="Selva J.P."/>
            <person name="Gallo C.A."/>
            <person name="Diaz A."/>
            <person name="Albertini E."/>
            <person name="Caccamo M."/>
            <person name="Echenique V."/>
        </authorList>
    </citation>
    <scope>NUCLEOTIDE SEQUENCE [LARGE SCALE GENOMIC DNA]</scope>
    <source>
        <strain evidence="8">cv. Victoria</strain>
        <tissue evidence="7">Leaf</tissue>
    </source>
</reference>
<evidence type="ECO:0000259" key="6">
    <source>
        <dbReference type="PROSITE" id="PS51292"/>
    </source>
</evidence>
<keyword evidence="5" id="KW-0472">Membrane</keyword>
<dbReference type="InterPro" id="IPR011016">
    <property type="entry name" value="Znf_RING-CH"/>
</dbReference>
<protein>
    <recommendedName>
        <fullName evidence="6">RING-CH-type domain-containing protein</fullName>
    </recommendedName>
</protein>
<proteinExistence type="predicted"/>
<comment type="caution">
    <text evidence="7">The sequence shown here is derived from an EMBL/GenBank/DDBJ whole genome shotgun (WGS) entry which is preliminary data.</text>
</comment>
<keyword evidence="5" id="KW-0812">Transmembrane</keyword>
<organism evidence="7 8">
    <name type="scientific">Eragrostis curvula</name>
    <name type="common">weeping love grass</name>
    <dbReference type="NCBI Taxonomy" id="38414"/>
    <lineage>
        <taxon>Eukaryota</taxon>
        <taxon>Viridiplantae</taxon>
        <taxon>Streptophyta</taxon>
        <taxon>Embryophyta</taxon>
        <taxon>Tracheophyta</taxon>
        <taxon>Spermatophyta</taxon>
        <taxon>Magnoliopsida</taxon>
        <taxon>Liliopsida</taxon>
        <taxon>Poales</taxon>
        <taxon>Poaceae</taxon>
        <taxon>PACMAD clade</taxon>
        <taxon>Chloridoideae</taxon>
        <taxon>Eragrostideae</taxon>
        <taxon>Eragrostidinae</taxon>
        <taxon>Eragrostis</taxon>
    </lineage>
</organism>
<dbReference type="Pfam" id="PF12906">
    <property type="entry name" value="RINGv"/>
    <property type="match status" value="1"/>
</dbReference>
<dbReference type="PANTHER" id="PTHR46347:SF4">
    <property type="entry name" value="RING_FYVE_PHD ZINC FINGER SUPERFAMILY PROTEIN"/>
    <property type="match status" value="1"/>
</dbReference>
<evidence type="ECO:0000256" key="3">
    <source>
        <dbReference type="ARBA" id="ARBA00022833"/>
    </source>
</evidence>
<evidence type="ECO:0000256" key="1">
    <source>
        <dbReference type="ARBA" id="ARBA00022723"/>
    </source>
</evidence>
<dbReference type="GO" id="GO:0008270">
    <property type="term" value="F:zinc ion binding"/>
    <property type="evidence" value="ECO:0007669"/>
    <property type="project" value="UniProtKB-KW"/>
</dbReference>
<sequence>MDSECCVAVLVILVIIFAIVGLFFGFLAASIAPLLSPPSSSPPPIPQPHSPLELSNSSPRSPSPPRDSFHRIRARPLRRAGDRSTTTSCTRRRLLGGSTTMPPSMCAPKVGVDAEIETGSAACCRICLESSSGPGCELISPCMCKGTQQFVHRSCLDHWRSVKEGTAFSHCTTCKAQFHLRVQFLEGSRCRKMKFRLFVARDILLVFLAIQASIAALGGFAYLLDKDGKFRNNFADSSDFPSKHPEGTAFSHCTTCKAQFHLRVQFLEGSRCRKMKFRLFVARDILLVFLAIQASIAALGGFAYLLDKDGKFRNSFADSSDFPSKHPVPFYYCIGVLVFFVLEYVVEDLPGGYTPPKMKPEHVLRLRMLKLM</sequence>
<feature type="transmembrane region" description="Helical" evidence="5">
    <location>
        <begin position="203"/>
        <end position="224"/>
    </location>
</feature>
<gene>
    <name evidence="7" type="ORF">EJB05_50324</name>
</gene>
<name>A0A5J9SYQ0_9POAL</name>
<dbReference type="SMART" id="SM00744">
    <property type="entry name" value="RINGv"/>
    <property type="match status" value="1"/>
</dbReference>
<evidence type="ECO:0000256" key="5">
    <source>
        <dbReference type="SAM" id="Phobius"/>
    </source>
</evidence>